<dbReference type="EMBL" id="JABSTQ010010792">
    <property type="protein sequence ID" value="KAG0417881.1"/>
    <property type="molecule type" value="Genomic_DNA"/>
</dbReference>
<dbReference type="Proteomes" id="UP000805193">
    <property type="component" value="Unassembled WGS sequence"/>
</dbReference>
<accession>A0AC60PDJ6</accession>
<organism evidence="1 2">
    <name type="scientific">Ixodes persulcatus</name>
    <name type="common">Taiga tick</name>
    <dbReference type="NCBI Taxonomy" id="34615"/>
    <lineage>
        <taxon>Eukaryota</taxon>
        <taxon>Metazoa</taxon>
        <taxon>Ecdysozoa</taxon>
        <taxon>Arthropoda</taxon>
        <taxon>Chelicerata</taxon>
        <taxon>Arachnida</taxon>
        <taxon>Acari</taxon>
        <taxon>Parasitiformes</taxon>
        <taxon>Ixodida</taxon>
        <taxon>Ixodoidea</taxon>
        <taxon>Ixodidae</taxon>
        <taxon>Ixodinae</taxon>
        <taxon>Ixodes</taxon>
    </lineage>
</organism>
<evidence type="ECO:0000313" key="1">
    <source>
        <dbReference type="EMBL" id="KAG0417881.1"/>
    </source>
</evidence>
<evidence type="ECO:0000313" key="2">
    <source>
        <dbReference type="Proteomes" id="UP000805193"/>
    </source>
</evidence>
<name>A0AC60PDJ6_IXOPE</name>
<feature type="non-terminal residue" evidence="1">
    <location>
        <position position="1"/>
    </location>
</feature>
<reference evidence="1 2" key="1">
    <citation type="journal article" date="2020" name="Cell">
        <title>Large-Scale Comparative Analyses of Tick Genomes Elucidate Their Genetic Diversity and Vector Capacities.</title>
        <authorList>
            <consortium name="Tick Genome and Microbiome Consortium (TIGMIC)"/>
            <person name="Jia N."/>
            <person name="Wang J."/>
            <person name="Shi W."/>
            <person name="Du L."/>
            <person name="Sun Y."/>
            <person name="Zhan W."/>
            <person name="Jiang J.F."/>
            <person name="Wang Q."/>
            <person name="Zhang B."/>
            <person name="Ji P."/>
            <person name="Bell-Sakyi L."/>
            <person name="Cui X.M."/>
            <person name="Yuan T.T."/>
            <person name="Jiang B.G."/>
            <person name="Yang W.F."/>
            <person name="Lam T.T."/>
            <person name="Chang Q.C."/>
            <person name="Ding S.J."/>
            <person name="Wang X.J."/>
            <person name="Zhu J.G."/>
            <person name="Ruan X.D."/>
            <person name="Zhao L."/>
            <person name="Wei J.T."/>
            <person name="Ye R.Z."/>
            <person name="Que T.C."/>
            <person name="Du C.H."/>
            <person name="Zhou Y.H."/>
            <person name="Cheng J.X."/>
            <person name="Dai P.F."/>
            <person name="Guo W.B."/>
            <person name="Han X.H."/>
            <person name="Huang E.J."/>
            <person name="Li L.F."/>
            <person name="Wei W."/>
            <person name="Gao Y.C."/>
            <person name="Liu J.Z."/>
            <person name="Shao H.Z."/>
            <person name="Wang X."/>
            <person name="Wang C.C."/>
            <person name="Yang T.C."/>
            <person name="Huo Q.B."/>
            <person name="Li W."/>
            <person name="Chen H.Y."/>
            <person name="Chen S.E."/>
            <person name="Zhou L.G."/>
            <person name="Ni X.B."/>
            <person name="Tian J.H."/>
            <person name="Sheng Y."/>
            <person name="Liu T."/>
            <person name="Pan Y.S."/>
            <person name="Xia L.Y."/>
            <person name="Li J."/>
            <person name="Zhao F."/>
            <person name="Cao W.C."/>
        </authorList>
    </citation>
    <scope>NUCLEOTIDE SEQUENCE [LARGE SCALE GENOMIC DNA]</scope>
    <source>
        <strain evidence="1">Iper-2018</strain>
    </source>
</reference>
<protein>
    <submittedName>
        <fullName evidence="1">Uncharacterized protein</fullName>
    </submittedName>
</protein>
<gene>
    <name evidence="1" type="ORF">HPB47_005285</name>
</gene>
<proteinExistence type="predicted"/>
<keyword evidence="2" id="KW-1185">Reference proteome</keyword>
<sequence>QPKASGTPNVGLFEEAAIPKSGPGQLVALREQLLRKVRQERQRSRQERFQQKQFYDEEALPPGADSCSRSDDPLATLEDEDEEEILSDVESASSADNNDGDGTSDEEEVVASRKKSRRVNPVLEDDDEDIPSPKKNEDDEDEPSASGARESRSQLEDNLKDPLGAGGVASAASALSPERAGKSFQSDELLVFSPLTGLSSVPRKLTASQDVLTPVSDALPATPPRSAIKEAPSLPLSPLVGVDSLRDFFEDEAELSGSDVGSDGEEGEEDEEEVLADLIAAEDGKEDSSKLREEIGRFHFKQLLDEDKRELKIYQELLLEDGDLHSDGTGRQRRFRWRNNGSGDDGEAQNSEAEDGDPQAEPVVDASWQLERLERQRWLQDQADAEKAAEASARAARLSEQDSSSNFSLARMQESRLSKREGAKTPAVCGSFLKLGTSVLDRIANRIKVAALAEKDGLVTTKNFVFGSTDDKPLKMHLRPLIDTQNKGTVCKDCLGMYANKYWNVLLNWCAK</sequence>
<comment type="caution">
    <text evidence="1">The sequence shown here is derived from an EMBL/GenBank/DDBJ whole genome shotgun (WGS) entry which is preliminary data.</text>
</comment>